<proteinExistence type="predicted"/>
<evidence type="ECO:0008006" key="5">
    <source>
        <dbReference type="Google" id="ProtNLM"/>
    </source>
</evidence>
<gene>
    <name evidence="3" type="ORF">J2S41_003819</name>
</gene>
<evidence type="ECO:0000256" key="2">
    <source>
        <dbReference type="SAM" id="SignalP"/>
    </source>
</evidence>
<dbReference type="RefSeq" id="WP_310369244.1">
    <property type="nucleotide sequence ID" value="NZ_JAVDYB010000001.1"/>
</dbReference>
<feature type="region of interest" description="Disordered" evidence="1">
    <location>
        <begin position="22"/>
        <end position="42"/>
    </location>
</feature>
<dbReference type="Proteomes" id="UP001183643">
    <property type="component" value="Unassembled WGS sequence"/>
</dbReference>
<feature type="region of interest" description="Disordered" evidence="1">
    <location>
        <begin position="61"/>
        <end position="87"/>
    </location>
</feature>
<protein>
    <recommendedName>
        <fullName evidence="5">Secreted protein</fullName>
    </recommendedName>
</protein>
<evidence type="ECO:0000256" key="1">
    <source>
        <dbReference type="SAM" id="MobiDB-lite"/>
    </source>
</evidence>
<feature type="chain" id="PRO_5042157048" description="Secreted protein" evidence="2">
    <location>
        <begin position="22"/>
        <end position="162"/>
    </location>
</feature>
<dbReference type="AlphaFoldDB" id="A0AAE3YSI9"/>
<comment type="caution">
    <text evidence="3">The sequence shown here is derived from an EMBL/GenBank/DDBJ whole genome shotgun (WGS) entry which is preliminary data.</text>
</comment>
<evidence type="ECO:0000313" key="3">
    <source>
        <dbReference type="EMBL" id="MDR7277041.1"/>
    </source>
</evidence>
<feature type="signal peptide" evidence="2">
    <location>
        <begin position="1"/>
        <end position="21"/>
    </location>
</feature>
<evidence type="ECO:0000313" key="4">
    <source>
        <dbReference type="Proteomes" id="UP001183643"/>
    </source>
</evidence>
<reference evidence="3" key="1">
    <citation type="submission" date="2023-07" db="EMBL/GenBank/DDBJ databases">
        <title>Sequencing the genomes of 1000 actinobacteria strains.</title>
        <authorList>
            <person name="Klenk H.-P."/>
        </authorList>
    </citation>
    <scope>NUCLEOTIDE SEQUENCE</scope>
    <source>
        <strain evidence="3">DSM 44707</strain>
    </source>
</reference>
<sequence>MRVRMVALTLVALLAAGGAAACGTTDGTAAPEDTAAPEASAERTQHEWALAFAACMRGRGVDMPDPEENGAIALGGGPGQEHVSEAATACRAEVGEPPAGEGGPMTDEERMEQQLKKVQCLREHGVDVPDPQPGQGMAFDASWPEEALRACGMAGVAPPADR</sequence>
<accession>A0AAE3YSI9</accession>
<dbReference type="PROSITE" id="PS51257">
    <property type="entry name" value="PROKAR_LIPOPROTEIN"/>
    <property type="match status" value="1"/>
</dbReference>
<feature type="compositionally biased region" description="Low complexity" evidence="1">
    <location>
        <begin position="22"/>
        <end position="39"/>
    </location>
</feature>
<keyword evidence="2" id="KW-0732">Signal</keyword>
<keyword evidence="4" id="KW-1185">Reference proteome</keyword>
<name>A0AAE3YSI9_9ACTN</name>
<dbReference type="EMBL" id="JAVDYB010000001">
    <property type="protein sequence ID" value="MDR7277041.1"/>
    <property type="molecule type" value="Genomic_DNA"/>
</dbReference>
<organism evidence="3 4">
    <name type="scientific">Catenuloplanes atrovinosus</name>
    <dbReference type="NCBI Taxonomy" id="137266"/>
    <lineage>
        <taxon>Bacteria</taxon>
        <taxon>Bacillati</taxon>
        <taxon>Actinomycetota</taxon>
        <taxon>Actinomycetes</taxon>
        <taxon>Micromonosporales</taxon>
        <taxon>Micromonosporaceae</taxon>
        <taxon>Catenuloplanes</taxon>
    </lineage>
</organism>